<dbReference type="Proteomes" id="UP000076796">
    <property type="component" value="Unassembled WGS sequence"/>
</dbReference>
<comment type="caution">
    <text evidence="1">The sequence shown here is derived from an EMBL/GenBank/DDBJ whole genome shotgun (WGS) entry which is preliminary data.</text>
</comment>
<protein>
    <submittedName>
        <fullName evidence="1">Uncharacterized protein</fullName>
    </submittedName>
</protein>
<dbReference type="GeneID" id="97556768"/>
<organism evidence="1 2">
    <name type="scientific">Paenibacillus glucanolyticus</name>
    <dbReference type="NCBI Taxonomy" id="59843"/>
    <lineage>
        <taxon>Bacteria</taxon>
        <taxon>Bacillati</taxon>
        <taxon>Bacillota</taxon>
        <taxon>Bacilli</taxon>
        <taxon>Bacillales</taxon>
        <taxon>Paenibacillaceae</taxon>
        <taxon>Paenibacillus</taxon>
    </lineage>
</organism>
<sequence length="181" mass="20329">MKNPLNTTRINFDQQQPSLNFSGPISNTETLTTAPLQSQAPLQPPLTKRYCPINTEAYGYYTGSYKPDYAVDRQETSQWFIASTRGEILISFPSSEYINSIEFTASTGLDANFEYTIEGNKLGELPKIIGKATRFIRGGWARVEIEPIVIAPTGWYDQIKIICESINVPNAYASINEIYLQ</sequence>
<name>A0A163L300_9BACL</name>
<reference evidence="1" key="1">
    <citation type="journal article" date="2016" name="Genome Announc.">
        <title>Draft genomes of two strains of Paenibacillus glucanolyticus with capability to degrade lignocellulose.</title>
        <authorList>
            <person name="Mathews S.L."/>
            <person name="Pawlak J."/>
            <person name="Grunden A.M."/>
        </authorList>
    </citation>
    <scope>NUCLEOTIDE SEQUENCE [LARGE SCALE GENOMIC DNA]</scope>
    <source>
        <strain evidence="1">SLM1</strain>
    </source>
</reference>
<keyword evidence="2" id="KW-1185">Reference proteome</keyword>
<accession>A0A163L300</accession>
<evidence type="ECO:0000313" key="1">
    <source>
        <dbReference type="EMBL" id="KZS47767.1"/>
    </source>
</evidence>
<gene>
    <name evidence="1" type="ORF">AWU65_18480</name>
</gene>
<dbReference type="AlphaFoldDB" id="A0A163L300"/>
<proteinExistence type="predicted"/>
<dbReference type="EMBL" id="LWMH01000001">
    <property type="protein sequence ID" value="KZS47767.1"/>
    <property type="molecule type" value="Genomic_DNA"/>
</dbReference>
<evidence type="ECO:0000313" key="2">
    <source>
        <dbReference type="Proteomes" id="UP000076796"/>
    </source>
</evidence>
<dbReference type="RefSeq" id="WP_063478995.1">
    <property type="nucleotide sequence ID" value="NZ_CP147845.1"/>
</dbReference>